<proteinExistence type="predicted"/>
<feature type="chain" id="PRO_5027735820" evidence="1">
    <location>
        <begin position="23"/>
        <end position="378"/>
    </location>
</feature>
<sequence>MKNITLIIIIGLLLLIIQQIDRKSFLNAFFIPTHVHFFQFLNPQQQTQNQPCQQNFNNEERSFLVKAIPYESNQSLNDEIKEASLNKDFTFKNENKKDQPKQIKNSFDFEYKNEKLDGNEYYYTPPTLSLQKSTSIINNKDPNTDSVVLRDLCQLPNLRRSAEEENSFIECEQTKEMPKELGRNDIGIWKIKKCPSKTVFVSSAQICLPDKRSRLRKIIGSKFLQSSSKEEKPENYGQKLLTIRHRTENCSSTEELNKPFSDCDLLDHYPLCENVENKHCYYSQRSIPNNYDRILTSCVCICVENKSPQQYSPTYPNNNNCNYNTNNPYLSSQQQNPFTNNYFNSKQIPSYTNYNNKCGCGRHLRIDVYLPQLTTMSK</sequence>
<dbReference type="OrthoDB" id="5906804at2759"/>
<evidence type="ECO:0000313" key="2">
    <source>
        <dbReference type="EMBL" id="CAD2193535.1"/>
    </source>
</evidence>
<evidence type="ECO:0000313" key="3">
    <source>
        <dbReference type="Proteomes" id="UP000580250"/>
    </source>
</evidence>
<gene>
    <name evidence="2" type="ORF">MENT_LOCUS46494</name>
</gene>
<name>A0A6V7X2W4_MELEN</name>
<dbReference type="Proteomes" id="UP000580250">
    <property type="component" value="Unassembled WGS sequence"/>
</dbReference>
<comment type="caution">
    <text evidence="2">The sequence shown here is derived from an EMBL/GenBank/DDBJ whole genome shotgun (WGS) entry which is preliminary data.</text>
</comment>
<evidence type="ECO:0000256" key="1">
    <source>
        <dbReference type="SAM" id="SignalP"/>
    </source>
</evidence>
<reference evidence="2 3" key="1">
    <citation type="submission" date="2020-08" db="EMBL/GenBank/DDBJ databases">
        <authorList>
            <person name="Koutsovoulos G."/>
            <person name="Danchin GJ E."/>
        </authorList>
    </citation>
    <scope>NUCLEOTIDE SEQUENCE [LARGE SCALE GENOMIC DNA]</scope>
</reference>
<organism evidence="2 3">
    <name type="scientific">Meloidogyne enterolobii</name>
    <name type="common">Root-knot nematode worm</name>
    <name type="synonym">Meloidogyne mayaguensis</name>
    <dbReference type="NCBI Taxonomy" id="390850"/>
    <lineage>
        <taxon>Eukaryota</taxon>
        <taxon>Metazoa</taxon>
        <taxon>Ecdysozoa</taxon>
        <taxon>Nematoda</taxon>
        <taxon>Chromadorea</taxon>
        <taxon>Rhabditida</taxon>
        <taxon>Tylenchina</taxon>
        <taxon>Tylenchomorpha</taxon>
        <taxon>Tylenchoidea</taxon>
        <taxon>Meloidogynidae</taxon>
        <taxon>Meloidogyninae</taxon>
        <taxon>Meloidogyne</taxon>
    </lineage>
</organism>
<protein>
    <submittedName>
        <fullName evidence="2">Uncharacterized protein</fullName>
    </submittedName>
</protein>
<accession>A0A6V7X2W4</accession>
<keyword evidence="1" id="KW-0732">Signal</keyword>
<dbReference type="AlphaFoldDB" id="A0A6V7X2W4"/>
<feature type="signal peptide" evidence="1">
    <location>
        <begin position="1"/>
        <end position="22"/>
    </location>
</feature>
<dbReference type="EMBL" id="CAJEWN010001038">
    <property type="protein sequence ID" value="CAD2193535.1"/>
    <property type="molecule type" value="Genomic_DNA"/>
</dbReference>